<protein>
    <submittedName>
        <fullName evidence="2">Uncharacterized protein</fullName>
    </submittedName>
</protein>
<keyword evidence="1" id="KW-0812">Transmembrane</keyword>
<accession>A0A2P2Q1U7</accession>
<evidence type="ECO:0000256" key="1">
    <source>
        <dbReference type="SAM" id="Phobius"/>
    </source>
</evidence>
<organism evidence="2">
    <name type="scientific">Rhizophora mucronata</name>
    <name type="common">Asiatic mangrove</name>
    <dbReference type="NCBI Taxonomy" id="61149"/>
    <lineage>
        <taxon>Eukaryota</taxon>
        <taxon>Viridiplantae</taxon>
        <taxon>Streptophyta</taxon>
        <taxon>Embryophyta</taxon>
        <taxon>Tracheophyta</taxon>
        <taxon>Spermatophyta</taxon>
        <taxon>Magnoliopsida</taxon>
        <taxon>eudicotyledons</taxon>
        <taxon>Gunneridae</taxon>
        <taxon>Pentapetalae</taxon>
        <taxon>rosids</taxon>
        <taxon>fabids</taxon>
        <taxon>Malpighiales</taxon>
        <taxon>Rhizophoraceae</taxon>
        <taxon>Rhizophora</taxon>
    </lineage>
</organism>
<sequence>MCVESVRVLVNHTKLLHLGLLHCHNSWSSGYNCILCLLLFVLLMH</sequence>
<proteinExistence type="predicted"/>
<feature type="transmembrane region" description="Helical" evidence="1">
    <location>
        <begin position="26"/>
        <end position="44"/>
    </location>
</feature>
<name>A0A2P2Q1U7_RHIMU</name>
<dbReference type="EMBL" id="GGEC01080484">
    <property type="protein sequence ID" value="MBX60968.1"/>
    <property type="molecule type" value="Transcribed_RNA"/>
</dbReference>
<reference evidence="2" key="1">
    <citation type="submission" date="2018-02" db="EMBL/GenBank/DDBJ databases">
        <title>Rhizophora mucronata_Transcriptome.</title>
        <authorList>
            <person name="Meera S.P."/>
            <person name="Sreeshan A."/>
            <person name="Augustine A."/>
        </authorList>
    </citation>
    <scope>NUCLEOTIDE SEQUENCE</scope>
    <source>
        <tissue evidence="2">Leaf</tissue>
    </source>
</reference>
<evidence type="ECO:0000313" key="2">
    <source>
        <dbReference type="EMBL" id="MBX60968.1"/>
    </source>
</evidence>
<keyword evidence="1" id="KW-1133">Transmembrane helix</keyword>
<dbReference type="AlphaFoldDB" id="A0A2P2Q1U7"/>
<keyword evidence="1" id="KW-0472">Membrane</keyword>